<feature type="region of interest" description="Disordered" evidence="5">
    <location>
        <begin position="155"/>
        <end position="178"/>
    </location>
</feature>
<dbReference type="InterPro" id="IPR000651">
    <property type="entry name" value="Ras-like_Gua-exchang_fac_N"/>
</dbReference>
<dbReference type="Pfam" id="PF25006">
    <property type="entry name" value="DUF7783"/>
    <property type="match status" value="1"/>
</dbReference>
<dbReference type="CDD" id="cd06224">
    <property type="entry name" value="REM"/>
    <property type="match status" value="1"/>
</dbReference>
<evidence type="ECO:0000259" key="8">
    <source>
        <dbReference type="PROSITE" id="PS50020"/>
    </source>
</evidence>
<feature type="domain" description="WW" evidence="8">
    <location>
        <begin position="101"/>
        <end position="134"/>
    </location>
</feature>
<dbReference type="CDD" id="cd00201">
    <property type="entry name" value="WW"/>
    <property type="match status" value="1"/>
</dbReference>
<dbReference type="SUPFAM" id="SSF50044">
    <property type="entry name" value="SH3-domain"/>
    <property type="match status" value="1"/>
</dbReference>
<feature type="compositionally biased region" description="Polar residues" evidence="5">
    <location>
        <begin position="314"/>
        <end position="329"/>
    </location>
</feature>
<dbReference type="GO" id="GO:0007265">
    <property type="term" value="P:Ras protein signal transduction"/>
    <property type="evidence" value="ECO:0007669"/>
    <property type="project" value="TreeGrafter"/>
</dbReference>
<feature type="region of interest" description="Disordered" evidence="5">
    <location>
        <begin position="287"/>
        <end position="329"/>
    </location>
</feature>
<feature type="compositionally biased region" description="Polar residues" evidence="5">
    <location>
        <begin position="287"/>
        <end position="306"/>
    </location>
</feature>
<feature type="region of interest" description="Disordered" evidence="5">
    <location>
        <begin position="210"/>
        <end position="239"/>
    </location>
</feature>
<evidence type="ECO:0000256" key="3">
    <source>
        <dbReference type="PROSITE-ProRule" id="PRU00168"/>
    </source>
</evidence>
<dbReference type="Pfam" id="PF00018">
    <property type="entry name" value="SH3_1"/>
    <property type="match status" value="1"/>
</dbReference>
<evidence type="ECO:0000259" key="9">
    <source>
        <dbReference type="PROSITE" id="PS50212"/>
    </source>
</evidence>
<sequence>MSFNIIDTVKVKYNFDGDNNTELTIRKDDIIDVIVKDPSGWADGIIRIKKKRGWFPMQYTRSIASQENAKIQLHQEKNTKENTINDSSSVNENNKLLEEINKISNNWKKKRTINGKKYYINIETNETTYNKSRTLKKNEISQLSKELQIFEKNIENNNNNNNNSTKLDLPPPPPPRKSEKIMNLANIISNSLSNSSFNLCNLSGDNIDRNSNSNLNDSELSNGPKRPTSSNMTKSNSTLAYGTPVNFYSNVYCADSDSSSLSNSRHDSNSSLNGTLTSMNGLNMTGIPTSNLIHNGGNKSVESLDTNNHDFSIKKTPTSPSGNQILSPQSPTTITSLIEKVKKLEISKNGLSKKSSEEKQHQKIIQLFVDFIQSINKNKKNTYLDQCNEINNLIKKFLTSANILNQDGGVISTTSSQVNLYYSTMLSLSKMILNVRDAVGQWPPPDASQLIFQQIDEFSSNYQLLLNTINFATINNNENGSELTISSPIINTNPNFLTTTIENYSTNIVLNKINQQVSIIMMSISDLIIVSRKEQVVNQNIYKLSLKCRDNISALANDIDEIQFKKKKVFKIISQFIHKKEILMNSVKELTITIKSSNEKFAPSNSLELILESLSNCINIIDDISLIIKGIYDSVDSPTVSHQNSFDMMENTPSQDSYEQNKKLFGEQSSVFNGAFSKKLEMVLKKKDSPEIKSANDSSEIKPQIRTLNEKLNYKGQFASELSLSLLKELPVTQSQKIYKVNSNPKIATPVTRSKINKFFGEDNADIENEKINNSTPKPWYLMADYPKGTITYNMEGQINGATLSSFIEFVTSHENEDTDLDQKTLILMYDQFCTTPEFIDHLIKRYLIKPPKELINNNIQEWKVIKQVPIQNKVLNVLDLWLSDYYSKEEKEFLPNIIKFLTEISNPISLSYSDSAIDTLFKAKKLLSAEEPSKRNSSDGCPHPIIPKSPQEKLTFLDIDPMEFTRQMCLLEGEAYSKVHPHELMIVNKKNCKSDSIKMMTKISIRITQYIIAIILSDMDAKKRNAYLRHAINICKKSFEERNFDLVFSVIAALNSSTIVRLSKTWALLPTKYKDTLEFCQNQISHNKNYQKYRHLLKTCEKPSIPFFGIILKDITFTEDGNSKYRKENLINISKFRNLAMIVEDYNSFKVPYNFKEVPVIQFWLKTNVIDVDEKDEQDLYNISLKVEPREQPTSNNE</sequence>
<dbReference type="InterPro" id="IPR056685">
    <property type="entry name" value="DUF7783"/>
</dbReference>
<evidence type="ECO:0000256" key="1">
    <source>
        <dbReference type="ARBA" id="ARBA00022443"/>
    </source>
</evidence>
<dbReference type="InterPro" id="IPR036020">
    <property type="entry name" value="WW_dom_sf"/>
</dbReference>
<feature type="region of interest" description="Disordered" evidence="5">
    <location>
        <begin position="258"/>
        <end position="277"/>
    </location>
</feature>
<feature type="domain" description="Ras-GEF" evidence="7">
    <location>
        <begin position="961"/>
        <end position="1191"/>
    </location>
</feature>
<evidence type="ECO:0000313" key="11">
    <source>
        <dbReference type="Proteomes" id="UP000193719"/>
    </source>
</evidence>
<dbReference type="GO" id="GO:0005886">
    <property type="term" value="C:plasma membrane"/>
    <property type="evidence" value="ECO:0007669"/>
    <property type="project" value="TreeGrafter"/>
</dbReference>
<evidence type="ECO:0000256" key="5">
    <source>
        <dbReference type="SAM" id="MobiDB-lite"/>
    </source>
</evidence>
<organism evidence="10 11">
    <name type="scientific">Piromyces finnis</name>
    <dbReference type="NCBI Taxonomy" id="1754191"/>
    <lineage>
        <taxon>Eukaryota</taxon>
        <taxon>Fungi</taxon>
        <taxon>Fungi incertae sedis</taxon>
        <taxon>Chytridiomycota</taxon>
        <taxon>Chytridiomycota incertae sedis</taxon>
        <taxon>Neocallimastigomycetes</taxon>
        <taxon>Neocallimastigales</taxon>
        <taxon>Neocallimastigaceae</taxon>
        <taxon>Piromyces</taxon>
    </lineage>
</organism>
<feature type="domain" description="N-terminal Ras-GEF" evidence="9">
    <location>
        <begin position="795"/>
        <end position="929"/>
    </location>
</feature>
<dbReference type="Gene3D" id="2.30.30.40">
    <property type="entry name" value="SH3 Domains"/>
    <property type="match status" value="1"/>
</dbReference>
<dbReference type="PROSITE" id="PS50009">
    <property type="entry name" value="RASGEF_CAT"/>
    <property type="match status" value="1"/>
</dbReference>
<dbReference type="AlphaFoldDB" id="A0A1Y1VLX1"/>
<dbReference type="InterPro" id="IPR036964">
    <property type="entry name" value="RASGEF_cat_dom_sf"/>
</dbReference>
<dbReference type="InterPro" id="IPR023578">
    <property type="entry name" value="Ras_GEF_dom_sf"/>
</dbReference>
<dbReference type="SUPFAM" id="SSF48366">
    <property type="entry name" value="Ras GEF"/>
    <property type="match status" value="1"/>
</dbReference>
<dbReference type="Pfam" id="PF00617">
    <property type="entry name" value="RasGEF"/>
    <property type="match status" value="1"/>
</dbReference>
<dbReference type="Proteomes" id="UP000193719">
    <property type="component" value="Unassembled WGS sequence"/>
</dbReference>
<feature type="compositionally biased region" description="Low complexity" evidence="5">
    <location>
        <begin position="258"/>
        <end position="273"/>
    </location>
</feature>
<feature type="domain" description="SH3" evidence="6">
    <location>
        <begin position="4"/>
        <end position="65"/>
    </location>
</feature>
<dbReference type="InterPro" id="IPR001895">
    <property type="entry name" value="RASGEF_cat_dom"/>
</dbReference>
<dbReference type="Pfam" id="PF00618">
    <property type="entry name" value="RasGEF_N"/>
    <property type="match status" value="1"/>
</dbReference>
<comment type="caution">
    <text evidence="10">The sequence shown here is derived from an EMBL/GenBank/DDBJ whole genome shotgun (WGS) entry which is preliminary data.</text>
</comment>
<dbReference type="PANTHER" id="PTHR23113">
    <property type="entry name" value="GUANINE NUCLEOTIDE EXCHANGE FACTOR"/>
    <property type="match status" value="1"/>
</dbReference>
<dbReference type="PANTHER" id="PTHR23113:SF354">
    <property type="entry name" value="BUD SITE SELECTION PROTEIN 5"/>
    <property type="match status" value="1"/>
</dbReference>
<accession>A0A1Y1VLX1</accession>
<name>A0A1Y1VLX1_9FUNG</name>
<dbReference type="InterPro" id="IPR001452">
    <property type="entry name" value="SH3_domain"/>
</dbReference>
<evidence type="ECO:0000256" key="2">
    <source>
        <dbReference type="ARBA" id="ARBA00022658"/>
    </source>
</evidence>
<dbReference type="GO" id="GO:0005085">
    <property type="term" value="F:guanyl-nucleotide exchange factor activity"/>
    <property type="evidence" value="ECO:0007669"/>
    <property type="project" value="UniProtKB-KW"/>
</dbReference>
<dbReference type="PROSITE" id="PS50212">
    <property type="entry name" value="RASGEF_NTER"/>
    <property type="match status" value="1"/>
</dbReference>
<keyword evidence="2 3" id="KW-0344">Guanine-nucleotide releasing factor</keyword>
<gene>
    <name evidence="10" type="ORF">BCR36DRAFT_316073</name>
</gene>
<dbReference type="SMART" id="SM00326">
    <property type="entry name" value="SH3"/>
    <property type="match status" value="1"/>
</dbReference>
<evidence type="ECO:0000256" key="4">
    <source>
        <dbReference type="PROSITE-ProRule" id="PRU00192"/>
    </source>
</evidence>
<feature type="compositionally biased region" description="Low complexity" evidence="5">
    <location>
        <begin position="210"/>
        <end position="222"/>
    </location>
</feature>
<dbReference type="SMART" id="SM00147">
    <property type="entry name" value="RasGEF"/>
    <property type="match status" value="1"/>
</dbReference>
<dbReference type="InterPro" id="IPR001202">
    <property type="entry name" value="WW_dom"/>
</dbReference>
<dbReference type="InterPro" id="IPR008937">
    <property type="entry name" value="Ras-like_GEF"/>
</dbReference>
<dbReference type="SUPFAM" id="SSF51045">
    <property type="entry name" value="WW domain"/>
    <property type="match status" value="1"/>
</dbReference>
<evidence type="ECO:0000259" key="6">
    <source>
        <dbReference type="PROSITE" id="PS50002"/>
    </source>
</evidence>
<evidence type="ECO:0000313" key="10">
    <source>
        <dbReference type="EMBL" id="ORX59923.1"/>
    </source>
</evidence>
<protein>
    <submittedName>
        <fullName evidence="10">Ras GEF</fullName>
    </submittedName>
</protein>
<dbReference type="OrthoDB" id="28357at2759"/>
<dbReference type="STRING" id="1754191.A0A1Y1VLX1"/>
<dbReference type="SMART" id="SM00229">
    <property type="entry name" value="RasGEFN"/>
    <property type="match status" value="1"/>
</dbReference>
<reference evidence="10 11" key="2">
    <citation type="submission" date="2016-08" db="EMBL/GenBank/DDBJ databases">
        <title>Pervasive Adenine N6-methylation of Active Genes in Fungi.</title>
        <authorList>
            <consortium name="DOE Joint Genome Institute"/>
            <person name="Mondo S.J."/>
            <person name="Dannebaum R.O."/>
            <person name="Kuo R.C."/>
            <person name="Labutti K."/>
            <person name="Haridas S."/>
            <person name="Kuo A."/>
            <person name="Salamov A."/>
            <person name="Ahrendt S.R."/>
            <person name="Lipzen A."/>
            <person name="Sullivan W."/>
            <person name="Andreopoulos W.B."/>
            <person name="Clum A."/>
            <person name="Lindquist E."/>
            <person name="Daum C."/>
            <person name="Ramamoorthy G.K."/>
            <person name="Gryganskyi A."/>
            <person name="Culley D."/>
            <person name="Magnuson J.K."/>
            <person name="James T.Y."/>
            <person name="O'Malley M.A."/>
            <person name="Stajich J.E."/>
            <person name="Spatafora J.W."/>
            <person name="Visel A."/>
            <person name="Grigoriev I.V."/>
        </authorList>
    </citation>
    <scope>NUCLEOTIDE SEQUENCE [LARGE SCALE GENOMIC DNA]</scope>
    <source>
        <strain evidence="11">finn</strain>
    </source>
</reference>
<keyword evidence="11" id="KW-1185">Reference proteome</keyword>
<feature type="compositionally biased region" description="Polar residues" evidence="5">
    <location>
        <begin position="227"/>
        <end position="239"/>
    </location>
</feature>
<evidence type="ECO:0000259" key="7">
    <source>
        <dbReference type="PROSITE" id="PS50009"/>
    </source>
</evidence>
<dbReference type="Gene3D" id="1.20.870.10">
    <property type="entry name" value="Son of sevenless (SoS) protein Chain: S domain 1"/>
    <property type="match status" value="1"/>
</dbReference>
<dbReference type="EMBL" id="MCFH01000002">
    <property type="protein sequence ID" value="ORX59923.1"/>
    <property type="molecule type" value="Genomic_DNA"/>
</dbReference>
<proteinExistence type="predicted"/>
<keyword evidence="1 4" id="KW-0728">SH3 domain</keyword>
<dbReference type="PROSITE" id="PS50020">
    <property type="entry name" value="WW_DOMAIN_2"/>
    <property type="match status" value="1"/>
</dbReference>
<dbReference type="Gene3D" id="1.10.840.10">
    <property type="entry name" value="Ras guanine-nucleotide exchange factors catalytic domain"/>
    <property type="match status" value="1"/>
</dbReference>
<dbReference type="PROSITE" id="PS50002">
    <property type="entry name" value="SH3"/>
    <property type="match status" value="1"/>
</dbReference>
<reference evidence="10 11" key="1">
    <citation type="submission" date="2016-08" db="EMBL/GenBank/DDBJ databases">
        <title>Genomes of anaerobic fungi encode conserved fungal cellulosomes for biomass hydrolysis.</title>
        <authorList>
            <consortium name="DOE Joint Genome Institute"/>
            <person name="Haitjema C.H."/>
            <person name="Gilmore S.P."/>
            <person name="Henske J.K."/>
            <person name="Solomon K.V."/>
            <person name="De Groot R."/>
            <person name="Kuo A."/>
            <person name="Mondo S.J."/>
            <person name="Salamov A.A."/>
            <person name="Labutti K."/>
            <person name="Zhao Z."/>
            <person name="Chiniquy J."/>
            <person name="Barry K."/>
            <person name="Brewer H.M."/>
            <person name="Purvine S.O."/>
            <person name="Wright A.T."/>
            <person name="Boxma B."/>
            <person name="Van Alen T."/>
            <person name="Hackstein J.H."/>
            <person name="Baker S.E."/>
            <person name="Grigoriev I.V."/>
            <person name="O'Malley M.A."/>
        </authorList>
    </citation>
    <scope>NUCLEOTIDE SEQUENCE [LARGE SCALE GENOMIC DNA]</scope>
    <source>
        <strain evidence="11">finn</strain>
    </source>
</reference>
<dbReference type="InterPro" id="IPR036028">
    <property type="entry name" value="SH3-like_dom_sf"/>
</dbReference>